<reference evidence="1 2" key="1">
    <citation type="journal article" date="2011" name="J. Bacteriol.">
        <title>Complete genome sequences of two hemotropic Mycoplasmas, Mycoplasma haemofelis strain Ohio2 and Mycoplasma suis strain Illinois.</title>
        <authorList>
            <person name="Messick J.B."/>
            <person name="Santos A.P."/>
            <person name="Guimaraes A.M."/>
        </authorList>
    </citation>
    <scope>NUCLEOTIDE SEQUENCE [LARGE SCALE GENOMIC DNA]</scope>
    <source>
        <strain evidence="1 2">Ohio2</strain>
    </source>
</reference>
<proteinExistence type="predicted"/>
<gene>
    <name evidence="1" type="ordered locus">MHF_0948</name>
</gene>
<evidence type="ECO:0000313" key="2">
    <source>
        <dbReference type="Proteomes" id="UP000007952"/>
    </source>
</evidence>
<dbReference type="STRING" id="859194.MHF_0948"/>
<dbReference type="Proteomes" id="UP000007952">
    <property type="component" value="Chromosome"/>
</dbReference>
<evidence type="ECO:0000313" key="1">
    <source>
        <dbReference type="EMBL" id="AEG73205.1"/>
    </source>
</evidence>
<organism evidence="1 2">
    <name type="scientific">Mycoplasma haemofelis (strain Ohio2)</name>
    <dbReference type="NCBI Taxonomy" id="859194"/>
    <lineage>
        <taxon>Bacteria</taxon>
        <taxon>Bacillati</taxon>
        <taxon>Mycoplasmatota</taxon>
        <taxon>Mollicutes</taxon>
        <taxon>Mycoplasmataceae</taxon>
        <taxon>Mycoplasma</taxon>
    </lineage>
</organism>
<name>F6FJ07_MYCHI</name>
<sequence>MSKATLYSLAGLGGATGIGGGAYLLHENSKASKPEKRTVRSKLEKAGFKILDPSDSQHWSTLKNEYNKVKQDSTKVFGTHTQNIEEGELKSLCQSFLEKDEGDESYGKSKRWCVVPVTVSSHLGNLGRKALSTADSGEADKSQWETLASSYDNAPNKIAGTNNLGSGQKWEELRSKCKGLGDKKNYEDEFDANLSSSITWCSIPS</sequence>
<dbReference type="AlphaFoldDB" id="F6FJ07"/>
<dbReference type="BioCyc" id="MHAE859194:G1GR7-942-MONOMER"/>
<reference key="2">
    <citation type="submission" date="2011-05" db="EMBL/GenBank/DDBJ databases">
        <title>The Genome of Mycoplasma haemofelis Strain Ohio2, a pathogenic hemoplasma of the cat.</title>
        <authorList>
            <person name="Santos A.P."/>
            <person name="Guimaraes A.M.S."/>
            <person name="SanMiguel P.J."/>
            <person name="Martin S.W."/>
            <person name="Messick J.B."/>
        </authorList>
    </citation>
    <scope>NUCLEOTIDE SEQUENCE</scope>
    <source>
        <strain>Ohio2</strain>
    </source>
</reference>
<dbReference type="EMBL" id="CP002808">
    <property type="protein sequence ID" value="AEG73205.1"/>
    <property type="molecule type" value="Genomic_DNA"/>
</dbReference>
<dbReference type="KEGG" id="mhf:MHF_0948"/>
<accession>F6FJ07</accession>
<dbReference type="HOGENOM" id="CLU_098620_3_0_14"/>
<protein>
    <submittedName>
        <fullName evidence="1">Uncharacterized protein</fullName>
    </submittedName>
</protein>